<proteinExistence type="inferred from homology"/>
<organism evidence="16 17">
    <name type="scientific">Geomesophilobacter sediminis</name>
    <dbReference type="NCBI Taxonomy" id="2798584"/>
    <lineage>
        <taxon>Bacteria</taxon>
        <taxon>Pseudomonadati</taxon>
        <taxon>Thermodesulfobacteriota</taxon>
        <taxon>Desulfuromonadia</taxon>
        <taxon>Geobacterales</taxon>
        <taxon>Geobacteraceae</taxon>
        <taxon>Geomesophilobacter</taxon>
    </lineage>
</organism>
<dbReference type="SUPFAM" id="SSF51905">
    <property type="entry name" value="FAD/NAD(P)-binding domain"/>
    <property type="match status" value="1"/>
</dbReference>
<dbReference type="GO" id="GO:0004148">
    <property type="term" value="F:dihydrolipoyl dehydrogenase (NADH) activity"/>
    <property type="evidence" value="ECO:0007669"/>
    <property type="project" value="UniProtKB-EC"/>
</dbReference>
<dbReference type="PIRSF" id="PIRSF000350">
    <property type="entry name" value="Mercury_reductase_MerA"/>
    <property type="match status" value="1"/>
</dbReference>
<evidence type="ECO:0000256" key="9">
    <source>
        <dbReference type="ARBA" id="ARBA00049187"/>
    </source>
</evidence>
<evidence type="ECO:0000256" key="13">
    <source>
        <dbReference type="RuleBase" id="RU003692"/>
    </source>
</evidence>
<feature type="binding site" evidence="11">
    <location>
        <position position="277"/>
    </location>
    <ligand>
        <name>NAD(+)</name>
        <dbReference type="ChEBI" id="CHEBI:57540"/>
    </ligand>
</feature>
<feature type="domain" description="Pyridine nucleotide-disulphide oxidoreductase dimerisation" evidence="14">
    <location>
        <begin position="351"/>
        <end position="460"/>
    </location>
</feature>
<comment type="miscellaneous">
    <text evidence="13">The active site is a redox-active disulfide bond.</text>
</comment>
<evidence type="ECO:0000256" key="3">
    <source>
        <dbReference type="ARBA" id="ARBA00022630"/>
    </source>
</evidence>
<dbReference type="InterPro" id="IPR004099">
    <property type="entry name" value="Pyr_nucl-diS_OxRdtase_dimer"/>
</dbReference>
<dbReference type="InterPro" id="IPR016156">
    <property type="entry name" value="FAD/NAD-linked_Rdtase_dimer_sf"/>
</dbReference>
<dbReference type="Proteomes" id="UP000636888">
    <property type="component" value="Unassembled WGS sequence"/>
</dbReference>
<keyword evidence="6 11" id="KW-0520">NAD</keyword>
<feature type="active site" description="Proton acceptor" evidence="10">
    <location>
        <position position="449"/>
    </location>
</feature>
<dbReference type="Pfam" id="PF07992">
    <property type="entry name" value="Pyr_redox_2"/>
    <property type="match status" value="1"/>
</dbReference>
<feature type="binding site" evidence="11">
    <location>
        <position position="317"/>
    </location>
    <ligand>
        <name>FAD</name>
        <dbReference type="ChEBI" id="CHEBI:57692"/>
    </ligand>
</feature>
<dbReference type="EC" id="1.8.1.4" evidence="2 13"/>
<dbReference type="NCBIfam" id="TIGR01350">
    <property type="entry name" value="lipoamide_DH"/>
    <property type="match status" value="1"/>
</dbReference>
<dbReference type="InterPro" id="IPR006258">
    <property type="entry name" value="Lipoamide_DH"/>
</dbReference>
<feature type="disulfide bond" description="Redox-active" evidence="12">
    <location>
        <begin position="44"/>
        <end position="49"/>
    </location>
</feature>
<evidence type="ECO:0000256" key="5">
    <source>
        <dbReference type="ARBA" id="ARBA00023002"/>
    </source>
</evidence>
<evidence type="ECO:0000256" key="7">
    <source>
        <dbReference type="ARBA" id="ARBA00023157"/>
    </source>
</evidence>
<dbReference type="RefSeq" id="WP_199385431.1">
    <property type="nucleotide sequence ID" value="NZ_JAEMHM010000015.1"/>
</dbReference>
<dbReference type="PROSITE" id="PS00076">
    <property type="entry name" value="PYRIDINE_REDOX_1"/>
    <property type="match status" value="1"/>
</dbReference>
<feature type="binding site" evidence="11">
    <location>
        <begin position="323"/>
        <end position="326"/>
    </location>
    <ligand>
        <name>FAD</name>
        <dbReference type="ChEBI" id="CHEBI:57692"/>
    </ligand>
</feature>
<evidence type="ECO:0000256" key="12">
    <source>
        <dbReference type="PIRSR" id="PIRSR000350-4"/>
    </source>
</evidence>
<keyword evidence="4 11" id="KW-0274">FAD</keyword>
<dbReference type="InterPro" id="IPR012999">
    <property type="entry name" value="Pyr_OxRdtase_I_AS"/>
</dbReference>
<dbReference type="PRINTS" id="PR00368">
    <property type="entry name" value="FADPNR"/>
</dbReference>
<keyword evidence="5 13" id="KW-0560">Oxidoreductase</keyword>
<keyword evidence="8 13" id="KW-0676">Redox-active center</keyword>
<name>A0A8J7M0T7_9BACT</name>
<feature type="binding site" evidence="11">
    <location>
        <begin position="187"/>
        <end position="194"/>
    </location>
    <ligand>
        <name>NAD(+)</name>
        <dbReference type="ChEBI" id="CHEBI:57540"/>
    </ligand>
</feature>
<evidence type="ECO:0000256" key="4">
    <source>
        <dbReference type="ARBA" id="ARBA00022827"/>
    </source>
</evidence>
<dbReference type="Gene3D" id="3.50.50.60">
    <property type="entry name" value="FAD/NAD(P)-binding domain"/>
    <property type="match status" value="2"/>
</dbReference>
<feature type="binding site" evidence="11">
    <location>
        <begin position="150"/>
        <end position="152"/>
    </location>
    <ligand>
        <name>FAD</name>
        <dbReference type="ChEBI" id="CHEBI:57692"/>
    </ligand>
</feature>
<comment type="caution">
    <text evidence="16">The sequence shown here is derived from an EMBL/GenBank/DDBJ whole genome shotgun (WGS) entry which is preliminary data.</text>
</comment>
<dbReference type="GO" id="GO:0006103">
    <property type="term" value="P:2-oxoglutarate metabolic process"/>
    <property type="evidence" value="ECO:0007669"/>
    <property type="project" value="TreeGrafter"/>
</dbReference>
<dbReference type="InterPro" id="IPR050151">
    <property type="entry name" value="Class-I_Pyr_Nuc-Dis_Oxidored"/>
</dbReference>
<protein>
    <recommendedName>
        <fullName evidence="2 13">Dihydrolipoyl dehydrogenase</fullName>
        <ecNumber evidence="2 13">1.8.1.4</ecNumber>
    </recommendedName>
</protein>
<evidence type="ECO:0000313" key="16">
    <source>
        <dbReference type="EMBL" id="MBJ6726514.1"/>
    </source>
</evidence>
<evidence type="ECO:0000256" key="1">
    <source>
        <dbReference type="ARBA" id="ARBA00007532"/>
    </source>
</evidence>
<dbReference type="FunFam" id="3.30.390.30:FF:000001">
    <property type="entry name" value="Dihydrolipoyl dehydrogenase"/>
    <property type="match status" value="1"/>
</dbReference>
<feature type="binding site" evidence="11">
    <location>
        <position position="53"/>
    </location>
    <ligand>
        <name>FAD</name>
        <dbReference type="ChEBI" id="CHEBI:57692"/>
    </ligand>
</feature>
<feature type="binding site" evidence="11">
    <location>
        <position position="210"/>
    </location>
    <ligand>
        <name>NAD(+)</name>
        <dbReference type="ChEBI" id="CHEBI:57540"/>
    </ligand>
</feature>
<dbReference type="InterPro" id="IPR023753">
    <property type="entry name" value="FAD/NAD-binding_dom"/>
</dbReference>
<dbReference type="Pfam" id="PF02852">
    <property type="entry name" value="Pyr_redox_dim"/>
    <property type="match status" value="1"/>
</dbReference>
<accession>A0A8J7M0T7</accession>
<evidence type="ECO:0000256" key="10">
    <source>
        <dbReference type="PIRSR" id="PIRSR000350-2"/>
    </source>
</evidence>
<comment type="catalytic activity">
    <reaction evidence="9 13">
        <text>N(6)-[(R)-dihydrolipoyl]-L-lysyl-[protein] + NAD(+) = N(6)-[(R)-lipoyl]-L-lysyl-[protein] + NADH + H(+)</text>
        <dbReference type="Rhea" id="RHEA:15045"/>
        <dbReference type="Rhea" id="RHEA-COMP:10474"/>
        <dbReference type="Rhea" id="RHEA-COMP:10475"/>
        <dbReference type="ChEBI" id="CHEBI:15378"/>
        <dbReference type="ChEBI" id="CHEBI:57540"/>
        <dbReference type="ChEBI" id="CHEBI:57945"/>
        <dbReference type="ChEBI" id="CHEBI:83099"/>
        <dbReference type="ChEBI" id="CHEBI:83100"/>
        <dbReference type="EC" id="1.8.1.4"/>
    </reaction>
</comment>
<comment type="similarity">
    <text evidence="1 13">Belongs to the class-I pyridine nucleotide-disulfide oxidoreductase family.</text>
</comment>
<evidence type="ECO:0000259" key="14">
    <source>
        <dbReference type="Pfam" id="PF02852"/>
    </source>
</evidence>
<dbReference type="EMBL" id="JAEMHM010000015">
    <property type="protein sequence ID" value="MBJ6726514.1"/>
    <property type="molecule type" value="Genomic_DNA"/>
</dbReference>
<comment type="cofactor">
    <cofactor evidence="11 13">
        <name>FAD</name>
        <dbReference type="ChEBI" id="CHEBI:57692"/>
    </cofactor>
    <text evidence="11 13">Binds 1 FAD per subunit.</text>
</comment>
<dbReference type="Gene3D" id="3.30.390.30">
    <property type="match status" value="1"/>
</dbReference>
<dbReference type="AlphaFoldDB" id="A0A8J7M0T7"/>
<reference evidence="16" key="1">
    <citation type="submission" date="2020-12" db="EMBL/GenBank/DDBJ databases">
        <title>Geomonas sp. Red875, isolated from river sediment.</title>
        <authorList>
            <person name="Xu Z."/>
            <person name="Zhang Z."/>
            <person name="Masuda Y."/>
            <person name="Itoh H."/>
            <person name="Senoo K."/>
        </authorList>
    </citation>
    <scope>NUCLEOTIDE SEQUENCE</scope>
    <source>
        <strain evidence="16">Red875</strain>
    </source>
</reference>
<dbReference type="PANTHER" id="PTHR22912:SF151">
    <property type="entry name" value="DIHYDROLIPOYL DEHYDROGENASE, MITOCHONDRIAL"/>
    <property type="match status" value="1"/>
</dbReference>
<dbReference type="GO" id="GO:0005737">
    <property type="term" value="C:cytoplasm"/>
    <property type="evidence" value="ECO:0007669"/>
    <property type="project" value="UniProtKB-ARBA"/>
</dbReference>
<evidence type="ECO:0000259" key="15">
    <source>
        <dbReference type="Pfam" id="PF07992"/>
    </source>
</evidence>
<evidence type="ECO:0000256" key="11">
    <source>
        <dbReference type="PIRSR" id="PIRSR000350-3"/>
    </source>
</evidence>
<dbReference type="PANTHER" id="PTHR22912">
    <property type="entry name" value="DISULFIDE OXIDOREDUCTASE"/>
    <property type="match status" value="1"/>
</dbReference>
<keyword evidence="11" id="KW-0547">Nucleotide-binding</keyword>
<dbReference type="SUPFAM" id="SSF55424">
    <property type="entry name" value="FAD/NAD-linked reductases, dimerisation (C-terminal) domain"/>
    <property type="match status" value="1"/>
</dbReference>
<dbReference type="PRINTS" id="PR00411">
    <property type="entry name" value="PNDRDTASEI"/>
</dbReference>
<evidence type="ECO:0000256" key="2">
    <source>
        <dbReference type="ARBA" id="ARBA00012608"/>
    </source>
</evidence>
<gene>
    <name evidence="16" type="primary">lpdA</name>
    <name evidence="16" type="ORF">JFN93_17520</name>
</gene>
<evidence type="ECO:0000256" key="8">
    <source>
        <dbReference type="ARBA" id="ARBA00023284"/>
    </source>
</evidence>
<evidence type="ECO:0000256" key="6">
    <source>
        <dbReference type="ARBA" id="ARBA00023027"/>
    </source>
</evidence>
<dbReference type="GO" id="GO:0050660">
    <property type="term" value="F:flavin adenine dinucleotide binding"/>
    <property type="evidence" value="ECO:0007669"/>
    <property type="project" value="InterPro"/>
</dbReference>
<dbReference type="InterPro" id="IPR036188">
    <property type="entry name" value="FAD/NAD-bd_sf"/>
</dbReference>
<sequence>MAEETFDLIIIGAGPGGYVAAIRAAQLGMKVAVVEKRESMGGVCLNEGCIPSKALLDSSELFHLAKEKFSGHGIEIAPPVLNLPKMMARKEDVVKKLTDGVAFLFKKNKVTTFPGVARLQGARADGVHQVEVTGANGSQTVLGKKICLATGSEAVELPFLKFDGNLVASAREALSFDRVPEHLMVVGGGYIGLELGSVWRRLGAEVTVVEMLPRLIAGSDQQVADALLRSLKKQGIRFLLGAKLAKAEIRGEQVVAVVESEGESQELTCDKVLVAVGRRPLTAELGIEALGIAVDRGRIIVDQDYQTNVAGIYAIGDLIAGPMLAHKAMEEGVVFAERLVGQKSIVEYEFVPGVCYTWPEVASVGKTEEALKEEGVEYRVGRFNFQGNGRARCMDETEGFVKILADAKNGRLLGVHIIGPRASDLISEAVTAMTFGGSAEDIALTFHSHPTLSEAVKEAALDVDKRAIHA</sequence>
<keyword evidence="3 13" id="KW-0285">Flavoprotein</keyword>
<evidence type="ECO:0000313" key="17">
    <source>
        <dbReference type="Proteomes" id="UP000636888"/>
    </source>
</evidence>
<dbReference type="InterPro" id="IPR001100">
    <property type="entry name" value="Pyr_nuc-diS_OxRdtase"/>
</dbReference>
<keyword evidence="7" id="KW-1015">Disulfide bond</keyword>
<feature type="domain" description="FAD/NAD(P)-binding" evidence="15">
    <location>
        <begin position="6"/>
        <end position="332"/>
    </location>
</feature>
<keyword evidence="17" id="KW-1185">Reference proteome</keyword>